<organism evidence="1">
    <name type="scientific">Eucampia antarctica</name>
    <dbReference type="NCBI Taxonomy" id="49252"/>
    <lineage>
        <taxon>Eukaryota</taxon>
        <taxon>Sar</taxon>
        <taxon>Stramenopiles</taxon>
        <taxon>Ochrophyta</taxon>
        <taxon>Bacillariophyta</taxon>
        <taxon>Mediophyceae</taxon>
        <taxon>Biddulphiophycidae</taxon>
        <taxon>Hemiaulales</taxon>
        <taxon>Hemiaulaceae</taxon>
        <taxon>Eucampia</taxon>
    </lineage>
</organism>
<reference evidence="1" key="1">
    <citation type="submission" date="2021-01" db="EMBL/GenBank/DDBJ databases">
        <authorList>
            <person name="Corre E."/>
            <person name="Pelletier E."/>
            <person name="Niang G."/>
            <person name="Scheremetjew M."/>
            <person name="Finn R."/>
            <person name="Kale V."/>
            <person name="Holt S."/>
            <person name="Cochrane G."/>
            <person name="Meng A."/>
            <person name="Brown T."/>
            <person name="Cohen L."/>
        </authorList>
    </citation>
    <scope>NUCLEOTIDE SEQUENCE</scope>
    <source>
        <strain evidence="1">CCMP1452</strain>
    </source>
</reference>
<name>A0A7S2VZ35_9STRA</name>
<proteinExistence type="predicted"/>
<evidence type="ECO:0000313" key="1">
    <source>
        <dbReference type="EMBL" id="CAD9657379.1"/>
    </source>
</evidence>
<gene>
    <name evidence="1" type="ORF">EANT1437_LOCUS1180</name>
</gene>
<dbReference type="AlphaFoldDB" id="A0A7S2VZ35"/>
<protein>
    <submittedName>
        <fullName evidence="1">Uncharacterized protein</fullName>
    </submittedName>
</protein>
<accession>A0A7S2VZ35</accession>
<sequence length="103" mass="11758">MSLTNKDIATNISVVNNIDNSHILECHAAAQKFLDSGLPATLERRQARQNEKIKQQLRFFEDVIFADVTIDKENLVPLSVRSTSRKMVHASRVSDHKKLDPRF</sequence>
<dbReference type="EMBL" id="HBHI01002377">
    <property type="protein sequence ID" value="CAD9657379.1"/>
    <property type="molecule type" value="Transcribed_RNA"/>
</dbReference>